<dbReference type="InterPro" id="IPR020904">
    <property type="entry name" value="Sc_DH/Rdtase_CS"/>
</dbReference>
<protein>
    <submittedName>
        <fullName evidence="2">SDR family oxidoreductase</fullName>
    </submittedName>
</protein>
<dbReference type="PRINTS" id="PR00081">
    <property type="entry name" value="GDHRDH"/>
</dbReference>
<name>A0A2S9TPW7_9BACT</name>
<dbReference type="Proteomes" id="UP000238811">
    <property type="component" value="Unassembled WGS sequence"/>
</dbReference>
<dbReference type="PANTHER" id="PTHR42879:SF2">
    <property type="entry name" value="3-OXOACYL-[ACYL-CARRIER-PROTEIN] REDUCTASE FABG"/>
    <property type="match status" value="1"/>
</dbReference>
<dbReference type="InterPro" id="IPR002347">
    <property type="entry name" value="SDR_fam"/>
</dbReference>
<dbReference type="Pfam" id="PF13561">
    <property type="entry name" value="adh_short_C2"/>
    <property type="match status" value="1"/>
</dbReference>
<evidence type="ECO:0000313" key="3">
    <source>
        <dbReference type="Proteomes" id="UP000238811"/>
    </source>
</evidence>
<comment type="similarity">
    <text evidence="1">Belongs to the short-chain dehydrogenases/reductases (SDR) family.</text>
</comment>
<dbReference type="PANTHER" id="PTHR42879">
    <property type="entry name" value="3-OXOACYL-(ACYL-CARRIER-PROTEIN) REDUCTASE"/>
    <property type="match status" value="1"/>
</dbReference>
<organism evidence="2 3">
    <name type="scientific">Aliarcobacter cryaerophilus</name>
    <dbReference type="NCBI Taxonomy" id="28198"/>
    <lineage>
        <taxon>Bacteria</taxon>
        <taxon>Pseudomonadati</taxon>
        <taxon>Campylobacterota</taxon>
        <taxon>Epsilonproteobacteria</taxon>
        <taxon>Campylobacterales</taxon>
        <taxon>Arcobacteraceae</taxon>
        <taxon>Aliarcobacter</taxon>
    </lineage>
</organism>
<dbReference type="PRINTS" id="PR00080">
    <property type="entry name" value="SDRFAMILY"/>
</dbReference>
<gene>
    <name evidence="2" type="ORF">CJ668_04520</name>
</gene>
<dbReference type="InterPro" id="IPR036291">
    <property type="entry name" value="NAD(P)-bd_dom_sf"/>
</dbReference>
<accession>A0A2S9TPW7</accession>
<proteinExistence type="inferred from homology"/>
<dbReference type="GO" id="GO:0032787">
    <property type="term" value="P:monocarboxylic acid metabolic process"/>
    <property type="evidence" value="ECO:0007669"/>
    <property type="project" value="UniProtKB-ARBA"/>
</dbReference>
<sequence>MKLLLDFKNKKVLITGATRGIGFEIAKAFEKLNATVVITGTKDNFITKEFSCHYEKLFINKENDWKNQINSIINKYNGFDICINNAGINKINPVEKTDYEDLENIILTNLTAPIYITSIVVKKMIENKKGSIINIGSIFGTVSKMGRSPYTATKSGIIGVTKTMAIDLAEHNILVNCVSPGFVDTELTRKVLGEEQMKIMAERIPMKRLASVKDITPTILFLCSEFNTYITGQNITIDGGFTLE</sequence>
<dbReference type="InterPro" id="IPR050259">
    <property type="entry name" value="SDR"/>
</dbReference>
<dbReference type="EMBL" id="NXGD01000004">
    <property type="protein sequence ID" value="PRN00864.1"/>
    <property type="molecule type" value="Genomic_DNA"/>
</dbReference>
<dbReference type="AlphaFoldDB" id="A0A2S9TPW7"/>
<evidence type="ECO:0000256" key="1">
    <source>
        <dbReference type="ARBA" id="ARBA00006484"/>
    </source>
</evidence>
<evidence type="ECO:0000313" key="2">
    <source>
        <dbReference type="EMBL" id="PRN00864.1"/>
    </source>
</evidence>
<reference evidence="2 3" key="1">
    <citation type="submission" date="2017-09" db="EMBL/GenBank/DDBJ databases">
        <title>Reassesment of A. cryaerophilus.</title>
        <authorList>
            <person name="Perez-Cataluna A."/>
            <person name="Collado L."/>
            <person name="Salgado O."/>
            <person name="Lefinanco V."/>
            <person name="Figueras M.J."/>
        </authorList>
    </citation>
    <scope>NUCLEOTIDE SEQUENCE [LARGE SCALE GENOMIC DNA]</scope>
    <source>
        <strain evidence="2 3">LMG 10229</strain>
    </source>
</reference>
<dbReference type="CDD" id="cd05233">
    <property type="entry name" value="SDR_c"/>
    <property type="match status" value="1"/>
</dbReference>
<dbReference type="SUPFAM" id="SSF51735">
    <property type="entry name" value="NAD(P)-binding Rossmann-fold domains"/>
    <property type="match status" value="1"/>
</dbReference>
<dbReference type="Gene3D" id="3.40.50.720">
    <property type="entry name" value="NAD(P)-binding Rossmann-like Domain"/>
    <property type="match status" value="1"/>
</dbReference>
<dbReference type="FunFam" id="3.40.50.720:FF:000084">
    <property type="entry name" value="Short-chain dehydrogenase reductase"/>
    <property type="match status" value="1"/>
</dbReference>
<dbReference type="PROSITE" id="PS00061">
    <property type="entry name" value="ADH_SHORT"/>
    <property type="match status" value="1"/>
</dbReference>
<comment type="caution">
    <text evidence="2">The sequence shown here is derived from an EMBL/GenBank/DDBJ whole genome shotgun (WGS) entry which is preliminary data.</text>
</comment>